<protein>
    <submittedName>
        <fullName evidence="1">Uncharacterized protein</fullName>
    </submittedName>
</protein>
<dbReference type="EMBL" id="BQMJ01000017">
    <property type="protein sequence ID" value="GJQ10622.1"/>
    <property type="molecule type" value="Genomic_DNA"/>
</dbReference>
<proteinExistence type="predicted"/>
<evidence type="ECO:0000313" key="1">
    <source>
        <dbReference type="EMBL" id="GJQ10622.1"/>
    </source>
</evidence>
<keyword evidence="2" id="KW-1185">Reference proteome</keyword>
<name>A0A9C7PVD2_9RHOD</name>
<accession>A0A9C7PVD2</accession>
<dbReference type="OrthoDB" id="10331788at2759"/>
<reference evidence="1" key="2">
    <citation type="submission" date="2022-01" db="EMBL/GenBank/DDBJ databases">
        <authorList>
            <person name="Hirooka S."/>
            <person name="Miyagishima S.Y."/>
        </authorList>
    </citation>
    <scope>NUCLEOTIDE SEQUENCE</scope>
    <source>
        <strain evidence="1">NBRC 102759</strain>
    </source>
</reference>
<dbReference type="AlphaFoldDB" id="A0A9C7PVD2"/>
<reference evidence="1" key="1">
    <citation type="journal article" date="2022" name="Proc. Natl. Acad. Sci. U.S.A.">
        <title>Life cycle and functional genomics of the unicellular red alga Galdieria for elucidating algal and plant evolution and industrial use.</title>
        <authorList>
            <person name="Hirooka S."/>
            <person name="Itabashi T."/>
            <person name="Ichinose T.M."/>
            <person name="Onuma R."/>
            <person name="Fujiwara T."/>
            <person name="Yamashita S."/>
            <person name="Jong L.W."/>
            <person name="Tomita R."/>
            <person name="Iwane A.H."/>
            <person name="Miyagishima S.Y."/>
        </authorList>
    </citation>
    <scope>NUCLEOTIDE SEQUENCE</scope>
    <source>
        <strain evidence="1">NBRC 102759</strain>
    </source>
</reference>
<evidence type="ECO:0000313" key="2">
    <source>
        <dbReference type="Proteomes" id="UP001061958"/>
    </source>
</evidence>
<organism evidence="1 2">
    <name type="scientific">Galdieria partita</name>
    <dbReference type="NCBI Taxonomy" id="83374"/>
    <lineage>
        <taxon>Eukaryota</taxon>
        <taxon>Rhodophyta</taxon>
        <taxon>Bangiophyceae</taxon>
        <taxon>Galdieriales</taxon>
        <taxon>Galdieriaceae</taxon>
        <taxon>Galdieria</taxon>
    </lineage>
</organism>
<comment type="caution">
    <text evidence="1">The sequence shown here is derived from an EMBL/GenBank/DDBJ whole genome shotgun (WGS) entry which is preliminary data.</text>
</comment>
<dbReference type="Proteomes" id="UP001061958">
    <property type="component" value="Unassembled WGS sequence"/>
</dbReference>
<gene>
    <name evidence="1" type="ORF">GpartN1_g2413.t1</name>
</gene>
<sequence>MLKCCSAGGRGKFYVLEDKLTQLCLHLPLLEYCFVITETGIILTPSNRIKPVTGMEPQIVFQIKQLATQLTSLVFRTSCKTIRLATSLFDIVIYDIGDQFLVAFSKKSKHDREETGLTREKLEELGRLIQETLWSD</sequence>